<keyword evidence="5" id="KW-1185">Reference proteome</keyword>
<name>A0A814W6A0_9BILA</name>
<reference evidence="3" key="1">
    <citation type="submission" date="2021-02" db="EMBL/GenBank/DDBJ databases">
        <authorList>
            <person name="Nowell W R."/>
        </authorList>
    </citation>
    <scope>NUCLEOTIDE SEQUENCE</scope>
</reference>
<feature type="binding site" evidence="1">
    <location>
        <position position="86"/>
    </location>
    <ligand>
        <name>Mg(2+)</name>
        <dbReference type="ChEBI" id="CHEBI:18420"/>
        <label>1</label>
    </ligand>
</feature>
<evidence type="ECO:0008006" key="6">
    <source>
        <dbReference type="Google" id="ProtNLM"/>
    </source>
</evidence>
<comment type="cofactor">
    <cofactor evidence="1">
        <name>Mg(2+)</name>
        <dbReference type="ChEBI" id="CHEBI:18420"/>
    </cofactor>
    <text evidence="1">Binds 2 magnesium ions per subunit.</text>
</comment>
<keyword evidence="1" id="KW-0460">Magnesium</keyword>
<dbReference type="PANTHER" id="PTHR16222:SF12">
    <property type="entry name" value="ADP-RIBOSYLGLYCOHYDROLASE-RELATED"/>
    <property type="match status" value="1"/>
</dbReference>
<evidence type="ECO:0000313" key="4">
    <source>
        <dbReference type="EMBL" id="CAF3965307.1"/>
    </source>
</evidence>
<sequence length="493" mass="55447">MDNSLAEWLNGRHLPHTYTLKRPPSFPADLTVSPDKIIGSLAGLALGDALGAHVEFRPRSYMLKNPVSKLIGGGTWGLKPGQWTDDTSMALCLATSLIVNQDFNPYDQLVRYKWWWKHGYMSSTGTCFDIGTATQESLQEFYKRQMRLKQHLQTEHSIDMLPKEKREKFDCYCSHSGVAGNGALMRLAPVPLFFSRSPVHAVEYAGISARLTHGDEKAVDACRYYAALICAAVNGYNKDELLHEKFYQSHFDKGWFGTKHLHEEVYRVARGSYKKHNGYDEGIRGKGYIVNALEAALWAFWGDNDSFKDGALRAVNLGDDTDTTAAIYGQLAGAVYGMKGLPEEWLNQLYARDFIICLGMWIHVKGYQWIVSLNANLWESQLVQPDKLQLHINGNVQQPVSNQQHIRHAPLQAPNNKGNSEKNLNIKFNHPASNRCRHVIGYNVRSQPMIQPTNNNPNTVKTKNTSPKVSSGYGMPKHGPEFGRRKSGITPKN</sequence>
<dbReference type="EMBL" id="CAJNOQ010008572">
    <property type="protein sequence ID" value="CAF1200760.1"/>
    <property type="molecule type" value="Genomic_DNA"/>
</dbReference>
<dbReference type="GO" id="GO:0046872">
    <property type="term" value="F:metal ion binding"/>
    <property type="evidence" value="ECO:0007669"/>
    <property type="project" value="UniProtKB-KW"/>
</dbReference>
<gene>
    <name evidence="3" type="ORF">GPM918_LOCUS23707</name>
    <name evidence="4" type="ORF">SRO942_LOCUS23708</name>
</gene>
<accession>A0A814W6A0</accession>
<dbReference type="Proteomes" id="UP000681722">
    <property type="component" value="Unassembled WGS sequence"/>
</dbReference>
<feature type="binding site" evidence="1">
    <location>
        <position position="320"/>
    </location>
    <ligand>
        <name>Mg(2+)</name>
        <dbReference type="ChEBI" id="CHEBI:18420"/>
        <label>1</label>
    </ligand>
</feature>
<feature type="binding site" evidence="1">
    <location>
        <position position="85"/>
    </location>
    <ligand>
        <name>Mg(2+)</name>
        <dbReference type="ChEBI" id="CHEBI:18420"/>
        <label>1</label>
    </ligand>
</feature>
<protein>
    <recommendedName>
        <fullName evidence="6">ADP-ribosylglycohydrolase</fullName>
    </recommendedName>
</protein>
<feature type="compositionally biased region" description="Low complexity" evidence="2">
    <location>
        <begin position="452"/>
        <end position="471"/>
    </location>
</feature>
<evidence type="ECO:0000256" key="1">
    <source>
        <dbReference type="PIRSR" id="PIRSR605502-1"/>
    </source>
</evidence>
<evidence type="ECO:0000256" key="2">
    <source>
        <dbReference type="SAM" id="MobiDB-lite"/>
    </source>
</evidence>
<evidence type="ECO:0000313" key="5">
    <source>
        <dbReference type="Proteomes" id="UP000663829"/>
    </source>
</evidence>
<feature type="binding site" evidence="1">
    <location>
        <position position="322"/>
    </location>
    <ligand>
        <name>Mg(2+)</name>
        <dbReference type="ChEBI" id="CHEBI:18420"/>
        <label>1</label>
    </ligand>
</feature>
<dbReference type="EMBL" id="CAJOBC010008574">
    <property type="protein sequence ID" value="CAF3965307.1"/>
    <property type="molecule type" value="Genomic_DNA"/>
</dbReference>
<dbReference type="InterPro" id="IPR036705">
    <property type="entry name" value="Ribosyl_crysJ1_sf"/>
</dbReference>
<feature type="binding site" evidence="1">
    <location>
        <position position="84"/>
    </location>
    <ligand>
        <name>Mg(2+)</name>
        <dbReference type="ChEBI" id="CHEBI:18420"/>
        <label>1</label>
    </ligand>
</feature>
<comment type="caution">
    <text evidence="3">The sequence shown here is derived from an EMBL/GenBank/DDBJ whole genome shotgun (WGS) entry which is preliminary data.</text>
</comment>
<dbReference type="AlphaFoldDB" id="A0A814W6A0"/>
<evidence type="ECO:0000313" key="3">
    <source>
        <dbReference type="EMBL" id="CAF1200760.1"/>
    </source>
</evidence>
<organism evidence="3 5">
    <name type="scientific">Didymodactylos carnosus</name>
    <dbReference type="NCBI Taxonomy" id="1234261"/>
    <lineage>
        <taxon>Eukaryota</taxon>
        <taxon>Metazoa</taxon>
        <taxon>Spiralia</taxon>
        <taxon>Gnathifera</taxon>
        <taxon>Rotifera</taxon>
        <taxon>Eurotatoria</taxon>
        <taxon>Bdelloidea</taxon>
        <taxon>Philodinida</taxon>
        <taxon>Philodinidae</taxon>
        <taxon>Didymodactylos</taxon>
    </lineage>
</organism>
<feature type="binding site" evidence="1">
    <location>
        <position position="323"/>
    </location>
    <ligand>
        <name>Mg(2+)</name>
        <dbReference type="ChEBI" id="CHEBI:18420"/>
        <label>1</label>
    </ligand>
</feature>
<dbReference type="InterPro" id="IPR005502">
    <property type="entry name" value="Ribosyl_crysJ1"/>
</dbReference>
<keyword evidence="1" id="KW-0479">Metal-binding</keyword>
<feature type="region of interest" description="Disordered" evidence="2">
    <location>
        <begin position="447"/>
        <end position="493"/>
    </location>
</feature>
<dbReference type="Pfam" id="PF03747">
    <property type="entry name" value="ADP_ribosyl_GH"/>
    <property type="match status" value="1"/>
</dbReference>
<dbReference type="PANTHER" id="PTHR16222">
    <property type="entry name" value="ADP-RIBOSYLGLYCOHYDROLASE"/>
    <property type="match status" value="1"/>
</dbReference>
<dbReference type="Gene3D" id="1.10.4080.10">
    <property type="entry name" value="ADP-ribosylation/Crystallin J1"/>
    <property type="match status" value="1"/>
</dbReference>
<dbReference type="Proteomes" id="UP000663829">
    <property type="component" value="Unassembled WGS sequence"/>
</dbReference>
<dbReference type="OrthoDB" id="410104at2759"/>
<dbReference type="SUPFAM" id="SSF101478">
    <property type="entry name" value="ADP-ribosylglycohydrolase"/>
    <property type="match status" value="1"/>
</dbReference>
<proteinExistence type="predicted"/>
<dbReference type="InterPro" id="IPR050792">
    <property type="entry name" value="ADP-ribosylglycohydrolase"/>
</dbReference>